<dbReference type="PANTHER" id="PTHR24020">
    <property type="entry name" value="COLLAGEN ALPHA"/>
    <property type="match status" value="1"/>
</dbReference>
<keyword evidence="2" id="KW-1185">Reference proteome</keyword>
<dbReference type="Pfam" id="PF00092">
    <property type="entry name" value="VWA"/>
    <property type="match status" value="1"/>
</dbReference>
<dbReference type="Gene3D" id="3.40.50.410">
    <property type="entry name" value="von Willebrand factor, type A domain"/>
    <property type="match status" value="1"/>
</dbReference>
<evidence type="ECO:0000259" key="1">
    <source>
        <dbReference type="PROSITE" id="PS50234"/>
    </source>
</evidence>
<evidence type="ECO:0000313" key="2">
    <source>
        <dbReference type="Proteomes" id="UP000887566"/>
    </source>
</evidence>
<accession>A0A914VEB5</accession>
<dbReference type="InterPro" id="IPR050525">
    <property type="entry name" value="ECM_Assembly_Org"/>
</dbReference>
<evidence type="ECO:0000313" key="3">
    <source>
        <dbReference type="WBParaSite" id="PSAMB.scaffold18916size869.g37723.t1"/>
    </source>
</evidence>
<dbReference type="AlphaFoldDB" id="A0A914VEB5"/>
<dbReference type="InterPro" id="IPR002035">
    <property type="entry name" value="VWF_A"/>
</dbReference>
<dbReference type="PANTHER" id="PTHR24020:SF20">
    <property type="entry name" value="PH DOMAIN-CONTAINING PROTEIN"/>
    <property type="match status" value="1"/>
</dbReference>
<organism evidence="2 3">
    <name type="scientific">Plectus sambesii</name>
    <dbReference type="NCBI Taxonomy" id="2011161"/>
    <lineage>
        <taxon>Eukaryota</taxon>
        <taxon>Metazoa</taxon>
        <taxon>Ecdysozoa</taxon>
        <taxon>Nematoda</taxon>
        <taxon>Chromadorea</taxon>
        <taxon>Plectida</taxon>
        <taxon>Plectina</taxon>
        <taxon>Plectoidea</taxon>
        <taxon>Plectidae</taxon>
        <taxon>Plectus</taxon>
    </lineage>
</organism>
<protein>
    <submittedName>
        <fullName evidence="3">VWFA domain-containing protein</fullName>
    </submittedName>
</protein>
<dbReference type="PROSITE" id="PS50234">
    <property type="entry name" value="VWFA"/>
    <property type="match status" value="1"/>
</dbReference>
<name>A0A914VEB5_9BILA</name>
<dbReference type="WBParaSite" id="PSAMB.scaffold18916size869.g37723.t1">
    <property type="protein sequence ID" value="PSAMB.scaffold18916size869.g37723.t1"/>
    <property type="gene ID" value="PSAMB.scaffold18916size869.g37723"/>
</dbReference>
<dbReference type="SUPFAM" id="SSF53300">
    <property type="entry name" value="vWA-like"/>
    <property type="match status" value="1"/>
</dbReference>
<reference evidence="3" key="1">
    <citation type="submission" date="2022-11" db="UniProtKB">
        <authorList>
            <consortium name="WormBaseParasite"/>
        </authorList>
    </citation>
    <scope>IDENTIFICATION</scope>
</reference>
<dbReference type="Proteomes" id="UP000887566">
    <property type="component" value="Unplaced"/>
</dbReference>
<dbReference type="InterPro" id="IPR036465">
    <property type="entry name" value="vWFA_dom_sf"/>
</dbReference>
<feature type="domain" description="VWFA" evidence="1">
    <location>
        <begin position="1"/>
        <end position="102"/>
    </location>
</feature>
<sequence>MTRQIHCVLFQTLKVLSDIVDRFNIENGDTRVAAISCGGSASLKFNFTAYTKRSQCKDALTALTYTGGAPNFGQALNLTLSTLQSTGRSDAKKVVIIVSADE</sequence>
<proteinExistence type="predicted"/>